<keyword evidence="4 10" id="KW-0732">Signal</keyword>
<comment type="subunit">
    <text evidence="7">Homotrimer; disulfide-linked.</text>
</comment>
<dbReference type="Gene3D" id="4.10.75.10">
    <property type="entry name" value="Elafin-like"/>
    <property type="match status" value="2"/>
</dbReference>
<dbReference type="SUPFAM" id="SSF57256">
    <property type="entry name" value="Elafin-like"/>
    <property type="match status" value="2"/>
</dbReference>
<dbReference type="Pfam" id="PF00095">
    <property type="entry name" value="WAP"/>
    <property type="match status" value="2"/>
</dbReference>
<protein>
    <recommendedName>
        <fullName evidence="8">WAP four-disulfide core domain protein 2</fullName>
    </recommendedName>
</protein>
<dbReference type="HOGENOM" id="CLU_105901_3_0_1"/>
<dbReference type="PROSITE" id="PS51390">
    <property type="entry name" value="WAP"/>
    <property type="match status" value="2"/>
</dbReference>
<dbReference type="GeneTree" id="ENSGT00730000111410"/>
<dbReference type="SMART" id="SM00217">
    <property type="entry name" value="WAP"/>
    <property type="match status" value="2"/>
</dbReference>
<dbReference type="Bgee" id="ENSMODG00000016177">
    <property type="expression patterns" value="Expressed in endometrium and 16 other cell types or tissues"/>
</dbReference>
<keyword evidence="13" id="KW-1185">Reference proteome</keyword>
<dbReference type="MEROPS" id="I17.003"/>
<dbReference type="Ensembl" id="ENSMODT00000020575.4">
    <property type="protein sequence ID" value="ENSMODP00000020218.3"/>
    <property type="gene ID" value="ENSMODG00000016177.4"/>
</dbReference>
<reference evidence="12" key="2">
    <citation type="submission" date="2025-08" db="UniProtKB">
        <authorList>
            <consortium name="Ensembl"/>
        </authorList>
    </citation>
    <scope>IDENTIFICATION</scope>
</reference>
<name>F7G8P3_MONDO</name>
<evidence type="ECO:0000313" key="13">
    <source>
        <dbReference type="Proteomes" id="UP000002280"/>
    </source>
</evidence>
<feature type="domain" description="WAP" evidence="11">
    <location>
        <begin position="79"/>
        <end position="129"/>
    </location>
</feature>
<evidence type="ECO:0000256" key="9">
    <source>
        <dbReference type="ARBA" id="ARBA00043261"/>
    </source>
</evidence>
<sequence length="130" mass="14137">MASKLTPFLAFLGGLFLLFFLGLPPAFGQNSTSEYLEKEGVCPELPERKDCRVECVSDMDCPYNQKCCSAGCSAFCIVPNEKKGTCPQIDSSISQLGVCHDLCQEDSECSGQLKCCLNGCRKLSCVTPIF</sequence>
<dbReference type="GO" id="GO:0019731">
    <property type="term" value="P:antibacterial humoral response"/>
    <property type="evidence" value="ECO:0000318"/>
    <property type="project" value="GO_Central"/>
</dbReference>
<evidence type="ECO:0000256" key="10">
    <source>
        <dbReference type="SAM" id="SignalP"/>
    </source>
</evidence>
<accession>F7G8P3</accession>
<evidence type="ECO:0000256" key="1">
    <source>
        <dbReference type="ARBA" id="ARBA00004613"/>
    </source>
</evidence>
<organism evidence="12 13">
    <name type="scientific">Monodelphis domestica</name>
    <name type="common">Gray short-tailed opossum</name>
    <dbReference type="NCBI Taxonomy" id="13616"/>
    <lineage>
        <taxon>Eukaryota</taxon>
        <taxon>Metazoa</taxon>
        <taxon>Chordata</taxon>
        <taxon>Craniata</taxon>
        <taxon>Vertebrata</taxon>
        <taxon>Euteleostomi</taxon>
        <taxon>Mammalia</taxon>
        <taxon>Metatheria</taxon>
        <taxon>Didelphimorphia</taxon>
        <taxon>Didelphidae</taxon>
        <taxon>Monodelphis</taxon>
    </lineage>
</organism>
<keyword evidence="9" id="KW-0062">Aspartic protease inhibitor</keyword>
<gene>
    <name evidence="12" type="primary">WFDC2</name>
</gene>
<dbReference type="GO" id="GO:0019828">
    <property type="term" value="F:aspartic-type endopeptidase inhibitor activity"/>
    <property type="evidence" value="ECO:0007669"/>
    <property type="project" value="UniProtKB-KW"/>
</dbReference>
<evidence type="ECO:0000256" key="8">
    <source>
        <dbReference type="ARBA" id="ARBA00040032"/>
    </source>
</evidence>
<dbReference type="STRING" id="13616.ENSMODP00000020218"/>
<feature type="signal peptide" evidence="10">
    <location>
        <begin position="1"/>
        <end position="28"/>
    </location>
</feature>
<dbReference type="PANTHER" id="PTHR19441:SF34">
    <property type="entry name" value="WAP FOUR-DISULFIDE CORE DOMAIN PROTEIN 2"/>
    <property type="match status" value="1"/>
</dbReference>
<dbReference type="GO" id="GO:0045087">
    <property type="term" value="P:innate immune response"/>
    <property type="evidence" value="ECO:0000318"/>
    <property type="project" value="GO_Central"/>
</dbReference>
<reference evidence="12" key="3">
    <citation type="submission" date="2025-09" db="UniProtKB">
        <authorList>
            <consortium name="Ensembl"/>
        </authorList>
    </citation>
    <scope>IDENTIFICATION</scope>
</reference>
<dbReference type="CDD" id="cd00199">
    <property type="entry name" value="WAP"/>
    <property type="match status" value="1"/>
</dbReference>
<feature type="domain" description="WAP" evidence="11">
    <location>
        <begin position="35"/>
        <end position="73"/>
    </location>
</feature>
<dbReference type="InterPro" id="IPR036645">
    <property type="entry name" value="Elafin-like_sf"/>
</dbReference>
<evidence type="ECO:0000256" key="3">
    <source>
        <dbReference type="ARBA" id="ARBA00022690"/>
    </source>
</evidence>
<reference evidence="12 13" key="1">
    <citation type="journal article" date="2007" name="Nature">
        <title>Genome of the marsupial Monodelphis domestica reveals innovation in non-coding sequences.</title>
        <authorList>
            <person name="Mikkelsen T.S."/>
            <person name="Wakefield M.J."/>
            <person name="Aken B."/>
            <person name="Amemiya C.T."/>
            <person name="Chang J.L."/>
            <person name="Duke S."/>
            <person name="Garber M."/>
            <person name="Gentles A.J."/>
            <person name="Goodstadt L."/>
            <person name="Heger A."/>
            <person name="Jurka J."/>
            <person name="Kamal M."/>
            <person name="Mauceli E."/>
            <person name="Searle S.M."/>
            <person name="Sharpe T."/>
            <person name="Baker M.L."/>
            <person name="Batzer M.A."/>
            <person name="Benos P.V."/>
            <person name="Belov K."/>
            <person name="Clamp M."/>
            <person name="Cook A."/>
            <person name="Cuff J."/>
            <person name="Das R."/>
            <person name="Davidow L."/>
            <person name="Deakin J.E."/>
            <person name="Fazzari M.J."/>
            <person name="Glass J.L."/>
            <person name="Grabherr M."/>
            <person name="Greally J.M."/>
            <person name="Gu W."/>
            <person name="Hore T.A."/>
            <person name="Huttley G.A."/>
            <person name="Kleber M."/>
            <person name="Jirtle R.L."/>
            <person name="Koina E."/>
            <person name="Lee J.T."/>
            <person name="Mahony S."/>
            <person name="Marra M.A."/>
            <person name="Miller R.D."/>
            <person name="Nicholls R.D."/>
            <person name="Oda M."/>
            <person name="Papenfuss A.T."/>
            <person name="Parra Z.E."/>
            <person name="Pollock D.D."/>
            <person name="Ray D.A."/>
            <person name="Schein J.E."/>
            <person name="Speed T.P."/>
            <person name="Thompson K."/>
            <person name="VandeBerg J.L."/>
            <person name="Wade C.M."/>
            <person name="Walker J.A."/>
            <person name="Waters P.D."/>
            <person name="Webber C."/>
            <person name="Weidman J.R."/>
            <person name="Xie X."/>
            <person name="Zody M.C."/>
            <person name="Baldwin J."/>
            <person name="Abdouelleil A."/>
            <person name="Abdulkadir J."/>
            <person name="Abebe A."/>
            <person name="Abera B."/>
            <person name="Abreu J."/>
            <person name="Acer S.C."/>
            <person name="Aftuck L."/>
            <person name="Alexander A."/>
            <person name="An P."/>
            <person name="Anderson E."/>
            <person name="Anderson S."/>
            <person name="Arachi H."/>
            <person name="Azer M."/>
            <person name="Bachantsang P."/>
            <person name="Barry A."/>
            <person name="Bayul T."/>
            <person name="Berlin A."/>
            <person name="Bessette D."/>
            <person name="Bloom T."/>
            <person name="Bloom T."/>
            <person name="Boguslavskiy L."/>
            <person name="Bonnet C."/>
            <person name="Boukhgalter B."/>
            <person name="Bourzgui I."/>
            <person name="Brown A."/>
            <person name="Cahill P."/>
            <person name="Channer S."/>
            <person name="Cheshatsang Y."/>
            <person name="Chuda L."/>
            <person name="Citroen M."/>
            <person name="Collymore A."/>
            <person name="Cooke P."/>
            <person name="Costello M."/>
            <person name="D'Aco K."/>
            <person name="Daza R."/>
            <person name="De Haan G."/>
            <person name="DeGray S."/>
            <person name="DeMaso C."/>
            <person name="Dhargay N."/>
            <person name="Dooley K."/>
            <person name="Dooley E."/>
            <person name="Doricent M."/>
            <person name="Dorje P."/>
            <person name="Dorjee K."/>
            <person name="Dupes A."/>
            <person name="Elong R."/>
            <person name="Falk J."/>
            <person name="Farina A."/>
            <person name="Faro S."/>
            <person name="Ferguson D."/>
            <person name="Fisher S."/>
            <person name="Foley C.D."/>
            <person name="Franke A."/>
            <person name="Friedrich D."/>
            <person name="Gadbois L."/>
            <person name="Gearin G."/>
            <person name="Gearin C.R."/>
            <person name="Giannoukos G."/>
            <person name="Goode T."/>
            <person name="Graham J."/>
            <person name="Grandbois E."/>
            <person name="Grewal S."/>
            <person name="Gyaltsen K."/>
            <person name="Hafez N."/>
            <person name="Hagos B."/>
            <person name="Hall J."/>
            <person name="Henson C."/>
            <person name="Hollinger A."/>
            <person name="Honan T."/>
            <person name="Huard M.D."/>
            <person name="Hughes L."/>
            <person name="Hurhula B."/>
            <person name="Husby M.E."/>
            <person name="Kamat A."/>
            <person name="Kanga B."/>
            <person name="Kashin S."/>
            <person name="Khazanovich D."/>
            <person name="Kisner P."/>
            <person name="Lance K."/>
            <person name="Lara M."/>
            <person name="Lee W."/>
            <person name="Lennon N."/>
            <person name="Letendre F."/>
            <person name="LeVine R."/>
            <person name="Lipovsky A."/>
            <person name="Liu X."/>
            <person name="Liu J."/>
            <person name="Liu S."/>
            <person name="Lokyitsang T."/>
            <person name="Lokyitsang Y."/>
            <person name="Lubonja R."/>
            <person name="Lui A."/>
            <person name="MacDonald P."/>
            <person name="Magnisalis V."/>
            <person name="Maru K."/>
            <person name="Matthews C."/>
            <person name="McCusker W."/>
            <person name="McDonough S."/>
            <person name="Mehta T."/>
            <person name="Meldrim J."/>
            <person name="Meneus L."/>
            <person name="Mihai O."/>
            <person name="Mihalev A."/>
            <person name="Mihova T."/>
            <person name="Mittelman R."/>
            <person name="Mlenga V."/>
            <person name="Montmayeur A."/>
            <person name="Mulrain L."/>
            <person name="Navidi A."/>
            <person name="Naylor J."/>
            <person name="Negash T."/>
            <person name="Nguyen T."/>
            <person name="Nguyen N."/>
            <person name="Nicol R."/>
            <person name="Norbu C."/>
            <person name="Norbu N."/>
            <person name="Novod N."/>
            <person name="O'Neill B."/>
            <person name="Osman S."/>
            <person name="Markiewicz E."/>
            <person name="Oyono O.L."/>
            <person name="Patti C."/>
            <person name="Phunkhang P."/>
            <person name="Pierre F."/>
            <person name="Priest M."/>
            <person name="Raghuraman S."/>
            <person name="Rege F."/>
            <person name="Reyes R."/>
            <person name="Rise C."/>
            <person name="Rogov P."/>
            <person name="Ross K."/>
            <person name="Ryan E."/>
            <person name="Settipalli S."/>
            <person name="Shea T."/>
            <person name="Sherpa N."/>
            <person name="Shi L."/>
            <person name="Shih D."/>
            <person name="Sparrow T."/>
            <person name="Spaulding J."/>
            <person name="Stalker J."/>
            <person name="Stange-Thomann N."/>
            <person name="Stavropoulos S."/>
            <person name="Stone C."/>
            <person name="Strader C."/>
            <person name="Tesfaye S."/>
            <person name="Thomson T."/>
            <person name="Thoulutsang Y."/>
            <person name="Thoulutsang D."/>
            <person name="Topham K."/>
            <person name="Topping I."/>
            <person name="Tsamla T."/>
            <person name="Vassiliev H."/>
            <person name="Vo A."/>
            <person name="Wangchuk T."/>
            <person name="Wangdi T."/>
            <person name="Weiand M."/>
            <person name="Wilkinson J."/>
            <person name="Wilson A."/>
            <person name="Yadav S."/>
            <person name="Young G."/>
            <person name="Yu Q."/>
            <person name="Zembek L."/>
            <person name="Zhong D."/>
            <person name="Zimmer A."/>
            <person name="Zwirko Z."/>
            <person name="Jaffe D.B."/>
            <person name="Alvarez P."/>
            <person name="Brockman W."/>
            <person name="Butler J."/>
            <person name="Chin C."/>
            <person name="Gnerre S."/>
            <person name="MacCallum I."/>
            <person name="Graves J.A."/>
            <person name="Ponting C.P."/>
            <person name="Breen M."/>
            <person name="Samollow P.B."/>
            <person name="Lander E.S."/>
            <person name="Lindblad-Toh K."/>
        </authorList>
    </citation>
    <scope>NUCLEOTIDE SEQUENCE [LARGE SCALE GENOMIC DNA]</scope>
</reference>
<dbReference type="PRINTS" id="PR00003">
    <property type="entry name" value="4DISULPHCORE"/>
</dbReference>
<dbReference type="GO" id="GO:0005615">
    <property type="term" value="C:extracellular space"/>
    <property type="evidence" value="ECO:0000318"/>
    <property type="project" value="GO_Central"/>
</dbReference>
<dbReference type="OMA" id="FCGRSCY"/>
<dbReference type="InterPro" id="IPR050514">
    <property type="entry name" value="WAP_four-disulfide_core"/>
</dbReference>
<dbReference type="FunCoup" id="F7G8P3">
    <property type="interactions" value="74"/>
</dbReference>
<evidence type="ECO:0000256" key="6">
    <source>
        <dbReference type="ARBA" id="ARBA00023157"/>
    </source>
</evidence>
<dbReference type="eggNOG" id="ENOG502SA8J">
    <property type="taxonomic scope" value="Eukaryota"/>
</dbReference>
<evidence type="ECO:0000256" key="2">
    <source>
        <dbReference type="ARBA" id="ARBA00022525"/>
    </source>
</evidence>
<evidence type="ECO:0000256" key="4">
    <source>
        <dbReference type="ARBA" id="ARBA00022729"/>
    </source>
</evidence>
<dbReference type="InParanoid" id="F7G8P3"/>
<evidence type="ECO:0000256" key="5">
    <source>
        <dbReference type="ARBA" id="ARBA00022737"/>
    </source>
</evidence>
<feature type="chain" id="PRO_5003352819" description="WAP four-disulfide core domain protein 2" evidence="10">
    <location>
        <begin position="29"/>
        <end position="130"/>
    </location>
</feature>
<dbReference type="InterPro" id="IPR008197">
    <property type="entry name" value="WAP_dom"/>
</dbReference>
<evidence type="ECO:0000256" key="7">
    <source>
        <dbReference type="ARBA" id="ARBA00038536"/>
    </source>
</evidence>
<keyword evidence="3" id="KW-0646">Protease inhibitor</keyword>
<evidence type="ECO:0000313" key="12">
    <source>
        <dbReference type="Ensembl" id="ENSMODP00000020218.3"/>
    </source>
</evidence>
<comment type="subcellular location">
    <subcellularLocation>
        <location evidence="1">Secreted</location>
    </subcellularLocation>
</comment>
<dbReference type="Proteomes" id="UP000002280">
    <property type="component" value="Chromosome 1"/>
</dbReference>
<dbReference type="AlphaFoldDB" id="F7G8P3"/>
<keyword evidence="2" id="KW-0964">Secreted</keyword>
<keyword evidence="5" id="KW-0677">Repeat</keyword>
<evidence type="ECO:0000259" key="11">
    <source>
        <dbReference type="PROSITE" id="PS51390"/>
    </source>
</evidence>
<dbReference type="FunFam" id="4.10.75.10:FF:000001">
    <property type="entry name" value="Anosmin 1"/>
    <property type="match status" value="1"/>
</dbReference>
<dbReference type="GO" id="GO:0004867">
    <property type="term" value="F:serine-type endopeptidase inhibitor activity"/>
    <property type="evidence" value="ECO:0000318"/>
    <property type="project" value="GO_Central"/>
</dbReference>
<keyword evidence="6" id="KW-1015">Disulfide bond</keyword>
<proteinExistence type="predicted"/>
<dbReference type="PANTHER" id="PTHR19441">
    <property type="entry name" value="WHEY ACDIC PROTEIN WAP"/>
    <property type="match status" value="1"/>
</dbReference>